<proteinExistence type="predicted"/>
<evidence type="ECO:0000313" key="4">
    <source>
        <dbReference type="EMBL" id="BDQ35221.1"/>
    </source>
</evidence>
<dbReference type="InterPro" id="IPR014729">
    <property type="entry name" value="Rossmann-like_a/b/a_fold"/>
</dbReference>
<protein>
    <recommendedName>
        <fullName evidence="3">Cytidyltransferase-like domain-containing protein</fullName>
    </recommendedName>
</protein>
<feature type="domain" description="Cytidyltransferase-like" evidence="3">
    <location>
        <begin position="10"/>
        <end position="104"/>
    </location>
</feature>
<evidence type="ECO:0000313" key="5">
    <source>
        <dbReference type="Proteomes" id="UP001061361"/>
    </source>
</evidence>
<evidence type="ECO:0000259" key="3">
    <source>
        <dbReference type="Pfam" id="PF01467"/>
    </source>
</evidence>
<evidence type="ECO:0000256" key="2">
    <source>
        <dbReference type="ARBA" id="ARBA00022695"/>
    </source>
</evidence>
<dbReference type="RefSeq" id="WP_264982109.1">
    <property type="nucleotide sequence ID" value="NZ_AP026708.1"/>
</dbReference>
<dbReference type="Pfam" id="PF01467">
    <property type="entry name" value="CTP_transf_like"/>
    <property type="match status" value="1"/>
</dbReference>
<keyword evidence="5" id="KW-1185">Reference proteome</keyword>
<dbReference type="Gene3D" id="3.40.50.620">
    <property type="entry name" value="HUPs"/>
    <property type="match status" value="1"/>
</dbReference>
<dbReference type="Proteomes" id="UP001061361">
    <property type="component" value="Chromosome"/>
</dbReference>
<sequence>MTELHPLGFIHGRFQVLHNDHLAYLLEGKARCESLIIGVTNPDTASTREETADPARSSLDNNPLSYEEREAMVTAAMVEAGVPAKTFEVVPFPICRPELFDRLCPAEAIYFLTIYDEWGREKKRRFETHGLRTEVLWERPPDRKGITGKDVRAAIRDGRAWRHLVPPAVARLIDQWELGERLRKG</sequence>
<dbReference type="EMBL" id="AP026708">
    <property type="protein sequence ID" value="BDQ35221.1"/>
    <property type="molecule type" value="Genomic_DNA"/>
</dbReference>
<accession>A0ABN6RZD2</accession>
<keyword evidence="1" id="KW-0808">Transferase</keyword>
<organism evidence="4 5">
    <name type="scientific">Pseudodesulfovibrio portus</name>
    <dbReference type="NCBI Taxonomy" id="231439"/>
    <lineage>
        <taxon>Bacteria</taxon>
        <taxon>Pseudomonadati</taxon>
        <taxon>Thermodesulfobacteriota</taxon>
        <taxon>Desulfovibrionia</taxon>
        <taxon>Desulfovibrionales</taxon>
        <taxon>Desulfovibrionaceae</taxon>
    </lineage>
</organism>
<dbReference type="PANTHER" id="PTHR21342">
    <property type="entry name" value="PHOSPHOPANTETHEINE ADENYLYLTRANSFERASE"/>
    <property type="match status" value="1"/>
</dbReference>
<name>A0ABN6RZD2_9BACT</name>
<evidence type="ECO:0000256" key="1">
    <source>
        <dbReference type="ARBA" id="ARBA00022679"/>
    </source>
</evidence>
<reference evidence="4" key="1">
    <citation type="submission" date="2022-08" db="EMBL/GenBank/DDBJ databases">
        <title>Genome Sequence of the sulphate-reducing bacterium, Pseudodesulfovibrio portus JCM14722.</title>
        <authorList>
            <person name="Kondo R."/>
            <person name="Kataoka T."/>
        </authorList>
    </citation>
    <scope>NUCLEOTIDE SEQUENCE</scope>
    <source>
        <strain evidence="4">JCM 14722</strain>
    </source>
</reference>
<gene>
    <name evidence="4" type="ORF">JCM14722_27630</name>
</gene>
<dbReference type="PANTHER" id="PTHR21342:SF0">
    <property type="entry name" value="BIFUNCTIONAL NMN ADENYLYLTRANSFERASE_NUDIX HYDROLASE"/>
    <property type="match status" value="1"/>
</dbReference>
<keyword evidence="2" id="KW-0548">Nucleotidyltransferase</keyword>
<dbReference type="InterPro" id="IPR004821">
    <property type="entry name" value="Cyt_trans-like"/>
</dbReference>
<dbReference type="SUPFAM" id="SSF52374">
    <property type="entry name" value="Nucleotidylyl transferase"/>
    <property type="match status" value="1"/>
</dbReference>